<sequence length="56" mass="6438">MLLQEKVQLKIAEYCSTKDRGSASTFRHGFPNRNQVSRSRVELNRNFLATPEDLGQ</sequence>
<keyword evidence="2" id="KW-1185">Reference proteome</keyword>
<evidence type="ECO:0000313" key="2">
    <source>
        <dbReference type="Proteomes" id="UP000054166"/>
    </source>
</evidence>
<protein>
    <submittedName>
        <fullName evidence="1">Uncharacterized protein</fullName>
    </submittedName>
</protein>
<dbReference type="Proteomes" id="UP000054166">
    <property type="component" value="Unassembled WGS sequence"/>
</dbReference>
<dbReference type="InParanoid" id="A0A0C3C5W5"/>
<accession>A0A0C3C5W5</accession>
<reference evidence="1 2" key="1">
    <citation type="submission" date="2014-04" db="EMBL/GenBank/DDBJ databases">
        <authorList>
            <consortium name="DOE Joint Genome Institute"/>
            <person name="Kuo A."/>
            <person name="Tarkka M."/>
            <person name="Buscot F."/>
            <person name="Kohler A."/>
            <person name="Nagy L.G."/>
            <person name="Floudas D."/>
            <person name="Copeland A."/>
            <person name="Barry K.W."/>
            <person name="Cichocki N."/>
            <person name="Veneault-Fourrey C."/>
            <person name="LaButti K."/>
            <person name="Lindquist E.A."/>
            <person name="Lipzen A."/>
            <person name="Lundell T."/>
            <person name="Morin E."/>
            <person name="Murat C."/>
            <person name="Sun H."/>
            <person name="Tunlid A."/>
            <person name="Henrissat B."/>
            <person name="Grigoriev I.V."/>
            <person name="Hibbett D.S."/>
            <person name="Martin F."/>
            <person name="Nordberg H.P."/>
            <person name="Cantor M.N."/>
            <person name="Hua S.X."/>
        </authorList>
    </citation>
    <scope>NUCLEOTIDE SEQUENCE [LARGE SCALE GENOMIC DNA]</scope>
    <source>
        <strain evidence="1 2">F 1598</strain>
    </source>
</reference>
<evidence type="ECO:0000313" key="1">
    <source>
        <dbReference type="EMBL" id="KIM85057.1"/>
    </source>
</evidence>
<name>A0A0C3C5W5_PILCF</name>
<reference evidence="2" key="2">
    <citation type="submission" date="2015-01" db="EMBL/GenBank/DDBJ databases">
        <title>Evolutionary Origins and Diversification of the Mycorrhizal Mutualists.</title>
        <authorList>
            <consortium name="DOE Joint Genome Institute"/>
            <consortium name="Mycorrhizal Genomics Consortium"/>
            <person name="Kohler A."/>
            <person name="Kuo A."/>
            <person name="Nagy L.G."/>
            <person name="Floudas D."/>
            <person name="Copeland A."/>
            <person name="Barry K.W."/>
            <person name="Cichocki N."/>
            <person name="Veneault-Fourrey C."/>
            <person name="LaButti K."/>
            <person name="Lindquist E.A."/>
            <person name="Lipzen A."/>
            <person name="Lundell T."/>
            <person name="Morin E."/>
            <person name="Murat C."/>
            <person name="Riley R."/>
            <person name="Ohm R."/>
            <person name="Sun H."/>
            <person name="Tunlid A."/>
            <person name="Henrissat B."/>
            <person name="Grigoriev I.V."/>
            <person name="Hibbett D.S."/>
            <person name="Martin F."/>
        </authorList>
    </citation>
    <scope>NUCLEOTIDE SEQUENCE [LARGE SCALE GENOMIC DNA]</scope>
    <source>
        <strain evidence="2">F 1598</strain>
    </source>
</reference>
<dbReference type="EMBL" id="KN832986">
    <property type="protein sequence ID" value="KIM85057.1"/>
    <property type="molecule type" value="Genomic_DNA"/>
</dbReference>
<gene>
    <name evidence="1" type="ORF">PILCRDRAFT_817898</name>
</gene>
<dbReference type="AlphaFoldDB" id="A0A0C3C5W5"/>
<organism evidence="1 2">
    <name type="scientific">Piloderma croceum (strain F 1598)</name>
    <dbReference type="NCBI Taxonomy" id="765440"/>
    <lineage>
        <taxon>Eukaryota</taxon>
        <taxon>Fungi</taxon>
        <taxon>Dikarya</taxon>
        <taxon>Basidiomycota</taxon>
        <taxon>Agaricomycotina</taxon>
        <taxon>Agaricomycetes</taxon>
        <taxon>Agaricomycetidae</taxon>
        <taxon>Atheliales</taxon>
        <taxon>Atheliaceae</taxon>
        <taxon>Piloderma</taxon>
    </lineage>
</organism>
<proteinExistence type="predicted"/>
<dbReference type="HOGENOM" id="CLU_3014991_0_0_1"/>